<dbReference type="RefSeq" id="WP_136152781.1">
    <property type="nucleotide sequence ID" value="NZ_CP038810.1"/>
</dbReference>
<dbReference type="PANTHER" id="PTHR30146">
    <property type="entry name" value="LACI-RELATED TRANSCRIPTIONAL REPRESSOR"/>
    <property type="match status" value="1"/>
</dbReference>
<dbReference type="SMART" id="SM00354">
    <property type="entry name" value="HTH_LACI"/>
    <property type="match status" value="1"/>
</dbReference>
<proteinExistence type="predicted"/>
<dbReference type="Proteomes" id="UP000296862">
    <property type="component" value="Chromosome"/>
</dbReference>
<evidence type="ECO:0000313" key="6">
    <source>
        <dbReference type="Proteomes" id="UP000296862"/>
    </source>
</evidence>
<dbReference type="PANTHER" id="PTHR30146:SF109">
    <property type="entry name" value="HTH-TYPE TRANSCRIPTIONAL REGULATOR GALS"/>
    <property type="match status" value="1"/>
</dbReference>
<reference evidence="5 6" key="1">
    <citation type="submission" date="2019-04" db="EMBL/GenBank/DDBJ databases">
        <title>Flavobacterium sp. GS03.</title>
        <authorList>
            <person name="Kim H."/>
        </authorList>
    </citation>
    <scope>NUCLEOTIDE SEQUENCE [LARGE SCALE GENOMIC DNA]</scope>
    <source>
        <strain evidence="5 6">GS03</strain>
    </source>
</reference>
<accession>A0A4P7PV79</accession>
<dbReference type="EMBL" id="CP038810">
    <property type="protein sequence ID" value="QBZ98901.1"/>
    <property type="molecule type" value="Genomic_DNA"/>
</dbReference>
<dbReference type="CDD" id="cd06267">
    <property type="entry name" value="PBP1_LacI_sugar_binding-like"/>
    <property type="match status" value="1"/>
</dbReference>
<dbReference type="SUPFAM" id="SSF47413">
    <property type="entry name" value="lambda repressor-like DNA-binding domains"/>
    <property type="match status" value="1"/>
</dbReference>
<dbReference type="SUPFAM" id="SSF53822">
    <property type="entry name" value="Periplasmic binding protein-like I"/>
    <property type="match status" value="1"/>
</dbReference>
<keyword evidence="1" id="KW-0805">Transcription regulation</keyword>
<dbReference type="PROSITE" id="PS50932">
    <property type="entry name" value="HTH_LACI_2"/>
    <property type="match status" value="1"/>
</dbReference>
<dbReference type="GO" id="GO:0003700">
    <property type="term" value="F:DNA-binding transcription factor activity"/>
    <property type="evidence" value="ECO:0007669"/>
    <property type="project" value="TreeGrafter"/>
</dbReference>
<name>A0A4P7PV79_9FLAO</name>
<evidence type="ECO:0000259" key="4">
    <source>
        <dbReference type="PROSITE" id="PS50932"/>
    </source>
</evidence>
<evidence type="ECO:0000256" key="2">
    <source>
        <dbReference type="ARBA" id="ARBA00023125"/>
    </source>
</evidence>
<dbReference type="InterPro" id="IPR010982">
    <property type="entry name" value="Lambda_DNA-bd_dom_sf"/>
</dbReference>
<gene>
    <name evidence="5" type="primary">ccpA</name>
    <name evidence="5" type="ORF">GS03_02413</name>
</gene>
<organism evidence="5 6">
    <name type="scientific">Flavobacterium sangjuense</name>
    <dbReference type="NCBI Taxonomy" id="2518177"/>
    <lineage>
        <taxon>Bacteria</taxon>
        <taxon>Pseudomonadati</taxon>
        <taxon>Bacteroidota</taxon>
        <taxon>Flavobacteriia</taxon>
        <taxon>Flavobacteriales</taxon>
        <taxon>Flavobacteriaceae</taxon>
        <taxon>Flavobacterium</taxon>
    </lineage>
</organism>
<keyword evidence="6" id="KW-1185">Reference proteome</keyword>
<dbReference type="GO" id="GO:0000976">
    <property type="term" value="F:transcription cis-regulatory region binding"/>
    <property type="evidence" value="ECO:0007669"/>
    <property type="project" value="TreeGrafter"/>
</dbReference>
<evidence type="ECO:0000313" key="5">
    <source>
        <dbReference type="EMBL" id="QBZ98901.1"/>
    </source>
</evidence>
<dbReference type="InterPro" id="IPR000843">
    <property type="entry name" value="HTH_LacI"/>
</dbReference>
<dbReference type="KEGG" id="fsn:GS03_02413"/>
<evidence type="ECO:0000256" key="3">
    <source>
        <dbReference type="ARBA" id="ARBA00023163"/>
    </source>
</evidence>
<dbReference type="Pfam" id="PF00356">
    <property type="entry name" value="LacI"/>
    <property type="match status" value="1"/>
</dbReference>
<dbReference type="Pfam" id="PF00532">
    <property type="entry name" value="Peripla_BP_1"/>
    <property type="match status" value="1"/>
</dbReference>
<dbReference type="Gene3D" id="1.10.260.40">
    <property type="entry name" value="lambda repressor-like DNA-binding domains"/>
    <property type="match status" value="1"/>
</dbReference>
<protein>
    <submittedName>
        <fullName evidence="5">Catabolite control protein A</fullName>
    </submittedName>
</protein>
<sequence>MSPKATIYDIAKELNISAATVSRALNNNPKISKSTCDLVMATATKMNYKQNKLAQALKSGKSHNIGVIVPRINTNFFASVIRGIEEELYSHKYNVIICQTHEDEKREIENINMLLNAQVDGILMSVSNMTSENDRVIEKALEKRVPVVFFDRKKNIEGVSTVTINDFGAAYTTTKHIIEQGCSKIAYLTGDRSLEIYENRFNGYKQALIDNGIEFKDEYVIKIKSSVEDGHSAAKKLLKLKVKPDAIFSASDFAALGAIKELKEQGYKIPEDVCVVGFGNEPFTEFMELSISSVDQCSVAMGKAAAQVFLEQVKNKDGAKIEKKVVLNGELLIRNSSSKIKS</sequence>
<dbReference type="AlphaFoldDB" id="A0A4P7PV79"/>
<keyword evidence="2" id="KW-0238">DNA-binding</keyword>
<evidence type="ECO:0000256" key="1">
    <source>
        <dbReference type="ARBA" id="ARBA00023015"/>
    </source>
</evidence>
<feature type="domain" description="HTH lacI-type" evidence="4">
    <location>
        <begin position="5"/>
        <end position="59"/>
    </location>
</feature>
<dbReference type="CDD" id="cd01392">
    <property type="entry name" value="HTH_LacI"/>
    <property type="match status" value="1"/>
</dbReference>
<keyword evidence="3" id="KW-0804">Transcription</keyword>
<dbReference type="InterPro" id="IPR001761">
    <property type="entry name" value="Peripla_BP/Lac1_sug-bd_dom"/>
</dbReference>
<dbReference type="OrthoDB" id="9768806at2"/>
<dbReference type="InterPro" id="IPR028082">
    <property type="entry name" value="Peripla_BP_I"/>
</dbReference>
<dbReference type="Gene3D" id="3.40.50.2300">
    <property type="match status" value="2"/>
</dbReference>